<dbReference type="Proteomes" id="UP001243989">
    <property type="component" value="Unassembled WGS sequence"/>
</dbReference>
<sequence length="212" mass="22912">MNHGSSIGQFGRPSRSTCDIDWAPALRVSQPQLSILSLSGPRFSSLQSQGRCQSVRPSLLPSCLLLLGTTTPCAHAKCLGLVGPLSSRNPTLSTTCLPTHAAVVLDSSIIRGLTASLSSVSTSFALYLDWPSRSVSAPGARAEQNYRANQSLRRLHFASRPISTSASHGLVVKCLFLVTVASAVDRYRVWWDMKVEQALTSRSHRIKTLNLP</sequence>
<evidence type="ECO:0000313" key="2">
    <source>
        <dbReference type="Proteomes" id="UP001243989"/>
    </source>
</evidence>
<gene>
    <name evidence="1" type="ORF">BDP81DRAFT_434870</name>
</gene>
<name>A0AAI9ZKN1_9PEZI</name>
<organism evidence="1 2">
    <name type="scientific">Colletotrichum phormii</name>
    <dbReference type="NCBI Taxonomy" id="359342"/>
    <lineage>
        <taxon>Eukaryota</taxon>
        <taxon>Fungi</taxon>
        <taxon>Dikarya</taxon>
        <taxon>Ascomycota</taxon>
        <taxon>Pezizomycotina</taxon>
        <taxon>Sordariomycetes</taxon>
        <taxon>Hypocreomycetidae</taxon>
        <taxon>Glomerellales</taxon>
        <taxon>Glomerellaceae</taxon>
        <taxon>Colletotrichum</taxon>
        <taxon>Colletotrichum acutatum species complex</taxon>
    </lineage>
</organism>
<dbReference type="AlphaFoldDB" id="A0AAI9ZKN1"/>
<reference evidence="1" key="1">
    <citation type="submission" date="2021-06" db="EMBL/GenBank/DDBJ databases">
        <title>Comparative genomics, transcriptomics and evolutionary studies reveal genomic signatures of adaptation to plant cell wall in hemibiotrophic fungi.</title>
        <authorList>
            <consortium name="DOE Joint Genome Institute"/>
            <person name="Baroncelli R."/>
            <person name="Diaz J.F."/>
            <person name="Benocci T."/>
            <person name="Peng M."/>
            <person name="Battaglia E."/>
            <person name="Haridas S."/>
            <person name="Andreopoulos W."/>
            <person name="Labutti K."/>
            <person name="Pangilinan J."/>
            <person name="Floch G.L."/>
            <person name="Makela M.R."/>
            <person name="Henrissat B."/>
            <person name="Grigoriev I.V."/>
            <person name="Crouch J.A."/>
            <person name="De Vries R.P."/>
            <person name="Sukno S.A."/>
            <person name="Thon M.R."/>
        </authorList>
    </citation>
    <scope>NUCLEOTIDE SEQUENCE</scope>
    <source>
        <strain evidence="1">CBS 102054</strain>
    </source>
</reference>
<dbReference type="RefSeq" id="XP_060442033.1">
    <property type="nucleotide sequence ID" value="XM_060591002.1"/>
</dbReference>
<evidence type="ECO:0000313" key="1">
    <source>
        <dbReference type="EMBL" id="KAK1633426.1"/>
    </source>
</evidence>
<dbReference type="EMBL" id="JAHMHQ010000018">
    <property type="protein sequence ID" value="KAK1633426.1"/>
    <property type="molecule type" value="Genomic_DNA"/>
</dbReference>
<protein>
    <submittedName>
        <fullName evidence="1">Uncharacterized protein</fullName>
    </submittedName>
</protein>
<dbReference type="GeneID" id="85475864"/>
<keyword evidence="2" id="KW-1185">Reference proteome</keyword>
<accession>A0AAI9ZKN1</accession>
<comment type="caution">
    <text evidence="1">The sequence shown here is derived from an EMBL/GenBank/DDBJ whole genome shotgun (WGS) entry which is preliminary data.</text>
</comment>
<proteinExistence type="predicted"/>